<keyword evidence="1" id="KW-0472">Membrane</keyword>
<proteinExistence type="predicted"/>
<feature type="transmembrane region" description="Helical" evidence="1">
    <location>
        <begin position="142"/>
        <end position="163"/>
    </location>
</feature>
<gene>
    <name evidence="2" type="ORF">VSA01S_07140</name>
</gene>
<dbReference type="OrthoDB" id="5915482at2"/>
<sequence length="228" mass="25363">MFQQLLLTFPPMLLGAQTLLTLLLIKGELCPGQRGRLHKMLPPIALLWLAVASLHLGALVIAFAIFYFYSQVQTKKTRDQGPLWVLHASNLLALIYVGLQVFEQPHWAASGAMILMIFFIGAIFAQLLLTIARSRLQAFYRILPVTGILSGMLLAVTMLFSAYQLDEVALKAETPAILIALVLLIAAIVLWCWHLFLHKAPNKMQLALALLLSLSSMTVLQHLFLISH</sequence>
<evidence type="ECO:0000313" key="2">
    <source>
        <dbReference type="EMBL" id="GEM74602.1"/>
    </source>
</evidence>
<dbReference type="AlphaFoldDB" id="A0A511QDU0"/>
<feature type="transmembrane region" description="Helical" evidence="1">
    <location>
        <begin position="81"/>
        <end position="102"/>
    </location>
</feature>
<keyword evidence="3" id="KW-1185">Reference proteome</keyword>
<keyword evidence="1" id="KW-0812">Transmembrane</keyword>
<feature type="transmembrane region" description="Helical" evidence="1">
    <location>
        <begin position="175"/>
        <end position="196"/>
    </location>
</feature>
<accession>A0A511QDU0</accession>
<protein>
    <submittedName>
        <fullName evidence="2">Uncharacterized protein</fullName>
    </submittedName>
</protein>
<organism evidence="2 3">
    <name type="scientific">Vibrio sagamiensis NBRC 104589</name>
    <dbReference type="NCBI Taxonomy" id="1219064"/>
    <lineage>
        <taxon>Bacteria</taxon>
        <taxon>Pseudomonadati</taxon>
        <taxon>Pseudomonadota</taxon>
        <taxon>Gammaproteobacteria</taxon>
        <taxon>Vibrionales</taxon>
        <taxon>Vibrionaceae</taxon>
        <taxon>Vibrio</taxon>
    </lineage>
</organism>
<evidence type="ECO:0000256" key="1">
    <source>
        <dbReference type="SAM" id="Phobius"/>
    </source>
</evidence>
<name>A0A511QDU0_9VIBR</name>
<evidence type="ECO:0000313" key="3">
    <source>
        <dbReference type="Proteomes" id="UP000321922"/>
    </source>
</evidence>
<dbReference type="EMBL" id="BJXJ01000005">
    <property type="protein sequence ID" value="GEM74602.1"/>
    <property type="molecule type" value="Genomic_DNA"/>
</dbReference>
<comment type="caution">
    <text evidence="2">The sequence shown here is derived from an EMBL/GenBank/DDBJ whole genome shotgun (WGS) entry which is preliminary data.</text>
</comment>
<feature type="transmembrane region" description="Helical" evidence="1">
    <location>
        <begin position="108"/>
        <end position="130"/>
    </location>
</feature>
<reference evidence="2 3" key="1">
    <citation type="submission" date="2019-07" db="EMBL/GenBank/DDBJ databases">
        <title>Whole genome shotgun sequence of Vibrio sagamiensis NBRC 104589.</title>
        <authorList>
            <person name="Hosoyama A."/>
            <person name="Uohara A."/>
            <person name="Ohji S."/>
            <person name="Ichikawa N."/>
        </authorList>
    </citation>
    <scope>NUCLEOTIDE SEQUENCE [LARGE SCALE GENOMIC DNA]</scope>
    <source>
        <strain evidence="2 3">NBRC 104589</strain>
    </source>
</reference>
<feature type="transmembrane region" description="Helical" evidence="1">
    <location>
        <begin position="43"/>
        <end position="69"/>
    </location>
</feature>
<dbReference type="Proteomes" id="UP000321922">
    <property type="component" value="Unassembled WGS sequence"/>
</dbReference>
<keyword evidence="1" id="KW-1133">Transmembrane helix</keyword>
<feature type="transmembrane region" description="Helical" evidence="1">
    <location>
        <begin position="208"/>
        <end position="226"/>
    </location>
</feature>